<accession>M6YNT6</accession>
<gene>
    <name evidence="1" type="ORF">LEP1GSC024_3163</name>
</gene>
<dbReference type="AlphaFoldDB" id="M6YNT6"/>
<dbReference type="EMBL" id="AKXB02000008">
    <property type="protein sequence ID" value="EMO91274.1"/>
    <property type="molecule type" value="Genomic_DNA"/>
</dbReference>
<sequence length="42" mass="5258">MNFKKHNVIEFYFSKKSQIKLRNFFILKIDKVLKPKKFRNKL</sequence>
<dbReference type="Proteomes" id="UP000012138">
    <property type="component" value="Unassembled WGS sequence"/>
</dbReference>
<reference evidence="1 2" key="1">
    <citation type="submission" date="2013-01" db="EMBL/GenBank/DDBJ databases">
        <authorList>
            <person name="Harkins D.M."/>
            <person name="Durkin A.S."/>
            <person name="Brinkac L.M."/>
            <person name="Haft D.H."/>
            <person name="Selengut J.D."/>
            <person name="Sanka R."/>
            <person name="DePew J."/>
            <person name="Purushe J."/>
            <person name="Whelen A.C."/>
            <person name="Vinetz J.M."/>
            <person name="Sutton G.G."/>
            <person name="Nierman W.C."/>
            <person name="Fouts D.E."/>
        </authorList>
    </citation>
    <scope>NUCLEOTIDE SEQUENCE [LARGE SCALE GENOMIC DNA]</scope>
    <source>
        <strain evidence="1 2">2001034031</strain>
    </source>
</reference>
<protein>
    <submittedName>
        <fullName evidence="1">Uncharacterized protein</fullName>
    </submittedName>
</protein>
<evidence type="ECO:0000313" key="2">
    <source>
        <dbReference type="Proteomes" id="UP000012138"/>
    </source>
</evidence>
<comment type="caution">
    <text evidence="1">The sequence shown here is derived from an EMBL/GenBank/DDBJ whole genome shotgun (WGS) entry which is preliminary data.</text>
</comment>
<proteinExistence type="predicted"/>
<name>M6YNT6_9LEPT</name>
<organism evidence="1 2">
    <name type="scientific">Leptospira noguchii str. 2001034031</name>
    <dbReference type="NCBI Taxonomy" id="1193053"/>
    <lineage>
        <taxon>Bacteria</taxon>
        <taxon>Pseudomonadati</taxon>
        <taxon>Spirochaetota</taxon>
        <taxon>Spirochaetia</taxon>
        <taxon>Leptospirales</taxon>
        <taxon>Leptospiraceae</taxon>
        <taxon>Leptospira</taxon>
    </lineage>
</organism>
<evidence type="ECO:0000313" key="1">
    <source>
        <dbReference type="EMBL" id="EMO91274.1"/>
    </source>
</evidence>